<dbReference type="AlphaFoldDB" id="B8JAN1"/>
<reference evidence="5" key="1">
    <citation type="submission" date="2009-01" db="EMBL/GenBank/DDBJ databases">
        <title>Complete sequence of Anaeromyxobacter dehalogenans 2CP-1.</title>
        <authorList>
            <consortium name="US DOE Joint Genome Institute"/>
            <person name="Lucas S."/>
            <person name="Copeland A."/>
            <person name="Lapidus A."/>
            <person name="Glavina del Rio T."/>
            <person name="Dalin E."/>
            <person name="Tice H."/>
            <person name="Bruce D."/>
            <person name="Goodwin L."/>
            <person name="Pitluck S."/>
            <person name="Saunders E."/>
            <person name="Brettin T."/>
            <person name="Detter J.C."/>
            <person name="Han C."/>
            <person name="Larimer F."/>
            <person name="Land M."/>
            <person name="Hauser L."/>
            <person name="Kyrpides N."/>
            <person name="Ovchinnikova G."/>
            <person name="Beliaev A.S."/>
            <person name="Richardson P."/>
        </authorList>
    </citation>
    <scope>NUCLEOTIDE SEQUENCE</scope>
    <source>
        <strain evidence="5">2CP-1</strain>
    </source>
</reference>
<dbReference type="GO" id="GO:0046872">
    <property type="term" value="F:metal ion binding"/>
    <property type="evidence" value="ECO:0007669"/>
    <property type="project" value="UniProtKB-KW"/>
</dbReference>
<dbReference type="GO" id="GO:0016832">
    <property type="term" value="F:aldehyde-lyase activity"/>
    <property type="evidence" value="ECO:0007669"/>
    <property type="project" value="TreeGrafter"/>
</dbReference>
<protein>
    <submittedName>
        <fullName evidence="5">Class II aldolase/adducin family protein</fullName>
    </submittedName>
</protein>
<evidence type="ECO:0000313" key="6">
    <source>
        <dbReference type="Proteomes" id="UP000007089"/>
    </source>
</evidence>
<dbReference type="KEGG" id="acp:A2cp1_4213"/>
<dbReference type="SMART" id="SM01007">
    <property type="entry name" value="Aldolase_II"/>
    <property type="match status" value="1"/>
</dbReference>
<dbReference type="GO" id="GO:0005829">
    <property type="term" value="C:cytosol"/>
    <property type="evidence" value="ECO:0007669"/>
    <property type="project" value="TreeGrafter"/>
</dbReference>
<dbReference type="PANTHER" id="PTHR22789">
    <property type="entry name" value="FUCULOSE PHOSPHATE ALDOLASE"/>
    <property type="match status" value="1"/>
</dbReference>
<dbReference type="RefSeq" id="WP_015935241.1">
    <property type="nucleotide sequence ID" value="NC_011891.1"/>
</dbReference>
<dbReference type="GO" id="GO:0019323">
    <property type="term" value="P:pentose catabolic process"/>
    <property type="evidence" value="ECO:0007669"/>
    <property type="project" value="TreeGrafter"/>
</dbReference>
<evidence type="ECO:0000256" key="3">
    <source>
        <dbReference type="SAM" id="MobiDB-lite"/>
    </source>
</evidence>
<dbReference type="SUPFAM" id="SSF53639">
    <property type="entry name" value="AraD/HMP-PK domain-like"/>
    <property type="match status" value="1"/>
</dbReference>
<keyword evidence="2" id="KW-0456">Lyase</keyword>
<dbReference type="InterPro" id="IPR036409">
    <property type="entry name" value="Aldolase_II/adducin_N_sf"/>
</dbReference>
<evidence type="ECO:0000259" key="4">
    <source>
        <dbReference type="SMART" id="SM01007"/>
    </source>
</evidence>
<accession>B8JAN1</accession>
<sequence length="235" mass="24475">MARAPRPRAVPPRPAHRARSLPRERALVSAVVETCHRLAALDLIGAGEGNVSVRLGPDAFLVTASGVNKGQLRPGHVLRIDGDGAVTRGAGRPSTELRMHLAAYAARPDVEAIVHAHPITAVALTVAGAPPPNDLVPEAAVTLGEIALAPFATPGTGEVPASLAPYLARHDVLLLERHGALALGRTLAEALDRMETLERVARIALAARLAGRCTPLPGDAVDRVLLAAGKPARKR</sequence>
<evidence type="ECO:0000256" key="1">
    <source>
        <dbReference type="ARBA" id="ARBA00022723"/>
    </source>
</evidence>
<dbReference type="PANTHER" id="PTHR22789:SF0">
    <property type="entry name" value="3-OXO-TETRONATE 4-PHOSPHATE DECARBOXYLASE-RELATED"/>
    <property type="match status" value="1"/>
</dbReference>
<evidence type="ECO:0000313" key="5">
    <source>
        <dbReference type="EMBL" id="ACL67530.1"/>
    </source>
</evidence>
<feature type="domain" description="Class II aldolase/adducin N-terminal" evidence="4">
    <location>
        <begin position="29"/>
        <end position="205"/>
    </location>
</feature>
<dbReference type="Gene3D" id="3.40.225.10">
    <property type="entry name" value="Class II aldolase/adducin N-terminal domain"/>
    <property type="match status" value="1"/>
</dbReference>
<keyword evidence="6" id="KW-1185">Reference proteome</keyword>
<dbReference type="InterPro" id="IPR001303">
    <property type="entry name" value="Aldolase_II/adducin_N"/>
</dbReference>
<feature type="region of interest" description="Disordered" evidence="3">
    <location>
        <begin position="1"/>
        <end position="21"/>
    </location>
</feature>
<dbReference type="EMBL" id="CP001359">
    <property type="protein sequence ID" value="ACL67530.1"/>
    <property type="molecule type" value="Genomic_DNA"/>
</dbReference>
<gene>
    <name evidence="5" type="ordered locus">A2cp1_4213</name>
</gene>
<name>B8JAN1_ANAD2</name>
<organism evidence="5 6">
    <name type="scientific">Anaeromyxobacter dehalogenans (strain ATCC BAA-258 / DSM 21875 / 2CP-1)</name>
    <dbReference type="NCBI Taxonomy" id="455488"/>
    <lineage>
        <taxon>Bacteria</taxon>
        <taxon>Pseudomonadati</taxon>
        <taxon>Myxococcota</taxon>
        <taxon>Myxococcia</taxon>
        <taxon>Myxococcales</taxon>
        <taxon>Cystobacterineae</taxon>
        <taxon>Anaeromyxobacteraceae</taxon>
        <taxon>Anaeromyxobacter</taxon>
    </lineage>
</organism>
<dbReference type="Pfam" id="PF00596">
    <property type="entry name" value="Aldolase_II"/>
    <property type="match status" value="1"/>
</dbReference>
<dbReference type="Proteomes" id="UP000007089">
    <property type="component" value="Chromosome"/>
</dbReference>
<proteinExistence type="predicted"/>
<keyword evidence="1" id="KW-0479">Metal-binding</keyword>
<dbReference type="HOGENOM" id="CLU_006033_3_1_7"/>
<evidence type="ECO:0000256" key="2">
    <source>
        <dbReference type="ARBA" id="ARBA00023239"/>
    </source>
</evidence>
<dbReference type="InterPro" id="IPR050197">
    <property type="entry name" value="Aldolase_class_II_sugar_metab"/>
</dbReference>